<evidence type="ECO:0000313" key="2">
    <source>
        <dbReference type="Proteomes" id="UP001153269"/>
    </source>
</evidence>
<dbReference type="Proteomes" id="UP001153269">
    <property type="component" value="Unassembled WGS sequence"/>
</dbReference>
<reference evidence="1" key="1">
    <citation type="submission" date="2020-03" db="EMBL/GenBank/DDBJ databases">
        <authorList>
            <person name="Weist P."/>
        </authorList>
    </citation>
    <scope>NUCLEOTIDE SEQUENCE</scope>
</reference>
<proteinExistence type="predicted"/>
<accession>A0A9N7VVE0</accession>
<protein>
    <submittedName>
        <fullName evidence="1">Uncharacterized protein</fullName>
    </submittedName>
</protein>
<keyword evidence="2" id="KW-1185">Reference proteome</keyword>
<comment type="caution">
    <text evidence="1">The sequence shown here is derived from an EMBL/GenBank/DDBJ whole genome shotgun (WGS) entry which is preliminary data.</text>
</comment>
<gene>
    <name evidence="1" type="ORF">PLEPLA_LOCUS43714</name>
</gene>
<name>A0A9N7VVE0_PLEPL</name>
<dbReference type="EMBL" id="CADEAL010004278">
    <property type="protein sequence ID" value="CAB1455933.1"/>
    <property type="molecule type" value="Genomic_DNA"/>
</dbReference>
<feature type="non-terminal residue" evidence="1">
    <location>
        <position position="1"/>
    </location>
</feature>
<sequence length="127" mass="14073">PGTVSEAAKRALMLNESQDVAAPIVSHSALCTLIVLREWRAREEHPGKTRLNGQGCAAREWSDQNAAGFRNVTACAPELSWLQAPYAPTNVPSMRGREGERERGYDKARLSAWFALHLKGATWHYAE</sequence>
<evidence type="ECO:0000313" key="1">
    <source>
        <dbReference type="EMBL" id="CAB1455933.1"/>
    </source>
</evidence>
<organism evidence="1 2">
    <name type="scientific">Pleuronectes platessa</name>
    <name type="common">European plaice</name>
    <dbReference type="NCBI Taxonomy" id="8262"/>
    <lineage>
        <taxon>Eukaryota</taxon>
        <taxon>Metazoa</taxon>
        <taxon>Chordata</taxon>
        <taxon>Craniata</taxon>
        <taxon>Vertebrata</taxon>
        <taxon>Euteleostomi</taxon>
        <taxon>Actinopterygii</taxon>
        <taxon>Neopterygii</taxon>
        <taxon>Teleostei</taxon>
        <taxon>Neoteleostei</taxon>
        <taxon>Acanthomorphata</taxon>
        <taxon>Carangaria</taxon>
        <taxon>Pleuronectiformes</taxon>
        <taxon>Pleuronectoidei</taxon>
        <taxon>Pleuronectidae</taxon>
        <taxon>Pleuronectes</taxon>
    </lineage>
</organism>
<dbReference type="AlphaFoldDB" id="A0A9N7VVE0"/>